<evidence type="ECO:0008006" key="2">
    <source>
        <dbReference type="Google" id="ProtNLM"/>
    </source>
</evidence>
<gene>
    <name evidence="1" type="ORF">METZ01_LOCUS433327</name>
</gene>
<protein>
    <recommendedName>
        <fullName evidence="2">Carboxypeptidase regulatory-like domain-containing protein</fullName>
    </recommendedName>
</protein>
<sequence>MSVKLSTHILTLVLGFALGFGSLAAQDGTLTGTLTDAGNGVPISSAGVEVLGADLTPSLS</sequence>
<dbReference type="EMBL" id="UINC01174380">
    <property type="protein sequence ID" value="SVD80473.1"/>
    <property type="molecule type" value="Genomic_DNA"/>
</dbReference>
<reference evidence="1" key="1">
    <citation type="submission" date="2018-05" db="EMBL/GenBank/DDBJ databases">
        <authorList>
            <person name="Lanie J.A."/>
            <person name="Ng W.-L."/>
            <person name="Kazmierczak K.M."/>
            <person name="Andrzejewski T.M."/>
            <person name="Davidsen T.M."/>
            <person name="Wayne K.J."/>
            <person name="Tettelin H."/>
            <person name="Glass J.I."/>
            <person name="Rusch D."/>
            <person name="Podicherti R."/>
            <person name="Tsui H.-C.T."/>
            <person name="Winkler M.E."/>
        </authorList>
    </citation>
    <scope>NUCLEOTIDE SEQUENCE</scope>
</reference>
<name>A0A382YB26_9ZZZZ</name>
<organism evidence="1">
    <name type="scientific">marine metagenome</name>
    <dbReference type="NCBI Taxonomy" id="408172"/>
    <lineage>
        <taxon>unclassified sequences</taxon>
        <taxon>metagenomes</taxon>
        <taxon>ecological metagenomes</taxon>
    </lineage>
</organism>
<accession>A0A382YB26</accession>
<dbReference type="AlphaFoldDB" id="A0A382YB26"/>
<proteinExistence type="predicted"/>
<evidence type="ECO:0000313" key="1">
    <source>
        <dbReference type="EMBL" id="SVD80473.1"/>
    </source>
</evidence>
<feature type="non-terminal residue" evidence="1">
    <location>
        <position position="60"/>
    </location>
</feature>